<reference evidence="6 7" key="1">
    <citation type="submission" date="2019-12" db="EMBL/GenBank/DDBJ databases">
        <title>Genomic-based taxomic classification of the family Erythrobacteraceae.</title>
        <authorList>
            <person name="Xu L."/>
        </authorList>
    </citation>
    <scope>NUCLEOTIDE SEQUENCE [LARGE SCALE GENOMIC DNA]</scope>
    <source>
        <strain evidence="6 7">JCM 16339</strain>
    </source>
</reference>
<evidence type="ECO:0000313" key="7">
    <source>
        <dbReference type="Proteomes" id="UP000435243"/>
    </source>
</evidence>
<accession>A0A844ZKA8</accession>
<evidence type="ECO:0000256" key="4">
    <source>
        <dbReference type="SAM" id="MobiDB-lite"/>
    </source>
</evidence>
<sequence>MSEAPIEAFKALGHPVRYRILAALAGGERNVGEIEEASGIGQPALSQQLAVLRKADLVTTRREAKQVYYALELEQLAQVQQAIAILAPQDGGAPANPASPHKRRSGAAVFARLGR</sequence>
<dbReference type="Pfam" id="PF01022">
    <property type="entry name" value="HTH_5"/>
    <property type="match status" value="1"/>
</dbReference>
<dbReference type="NCBIfam" id="NF033788">
    <property type="entry name" value="HTH_metalloreg"/>
    <property type="match status" value="1"/>
</dbReference>
<gene>
    <name evidence="6" type="ORF">GRI32_01775</name>
</gene>
<dbReference type="SMART" id="SM00418">
    <property type="entry name" value="HTH_ARSR"/>
    <property type="match status" value="1"/>
</dbReference>
<organism evidence="6 7">
    <name type="scientific">Alteraurantiacibacter aestuarii</name>
    <dbReference type="NCBI Taxonomy" id="650004"/>
    <lineage>
        <taxon>Bacteria</taxon>
        <taxon>Pseudomonadati</taxon>
        <taxon>Pseudomonadota</taxon>
        <taxon>Alphaproteobacteria</taxon>
        <taxon>Sphingomonadales</taxon>
        <taxon>Erythrobacteraceae</taxon>
        <taxon>Alteraurantiacibacter</taxon>
    </lineage>
</organism>
<dbReference type="PROSITE" id="PS50987">
    <property type="entry name" value="HTH_ARSR_2"/>
    <property type="match status" value="1"/>
</dbReference>
<dbReference type="InterPro" id="IPR036390">
    <property type="entry name" value="WH_DNA-bd_sf"/>
</dbReference>
<dbReference type="RefSeq" id="WP_160589394.1">
    <property type="nucleotide sequence ID" value="NZ_BAAAFP010000002.1"/>
</dbReference>
<dbReference type="GO" id="GO:0003700">
    <property type="term" value="F:DNA-binding transcription factor activity"/>
    <property type="evidence" value="ECO:0007669"/>
    <property type="project" value="InterPro"/>
</dbReference>
<comment type="caution">
    <text evidence="6">The sequence shown here is derived from an EMBL/GenBank/DDBJ whole genome shotgun (WGS) entry which is preliminary data.</text>
</comment>
<dbReference type="InterPro" id="IPR001845">
    <property type="entry name" value="HTH_ArsR_DNA-bd_dom"/>
</dbReference>
<evidence type="ECO:0000256" key="3">
    <source>
        <dbReference type="ARBA" id="ARBA00023163"/>
    </source>
</evidence>
<evidence type="ECO:0000256" key="1">
    <source>
        <dbReference type="ARBA" id="ARBA00023015"/>
    </source>
</evidence>
<dbReference type="PRINTS" id="PR00778">
    <property type="entry name" value="HTHARSR"/>
</dbReference>
<dbReference type="AlphaFoldDB" id="A0A844ZKA8"/>
<dbReference type="InterPro" id="IPR011991">
    <property type="entry name" value="ArsR-like_HTH"/>
</dbReference>
<dbReference type="SUPFAM" id="SSF46785">
    <property type="entry name" value="Winged helix' DNA-binding domain"/>
    <property type="match status" value="1"/>
</dbReference>
<feature type="region of interest" description="Disordered" evidence="4">
    <location>
        <begin position="91"/>
        <end position="115"/>
    </location>
</feature>
<dbReference type="InterPro" id="IPR051011">
    <property type="entry name" value="Metal_resp_trans_reg"/>
</dbReference>
<proteinExistence type="predicted"/>
<dbReference type="Gene3D" id="1.10.10.10">
    <property type="entry name" value="Winged helix-like DNA-binding domain superfamily/Winged helix DNA-binding domain"/>
    <property type="match status" value="1"/>
</dbReference>
<dbReference type="InterPro" id="IPR036388">
    <property type="entry name" value="WH-like_DNA-bd_sf"/>
</dbReference>
<name>A0A844ZKA8_9SPHN</name>
<dbReference type="EMBL" id="WTYY01000001">
    <property type="protein sequence ID" value="MXO87460.1"/>
    <property type="molecule type" value="Genomic_DNA"/>
</dbReference>
<keyword evidence="7" id="KW-1185">Reference proteome</keyword>
<protein>
    <submittedName>
        <fullName evidence="6">Metalloregulator ArsR/SmtB family transcription factor</fullName>
    </submittedName>
</protein>
<evidence type="ECO:0000259" key="5">
    <source>
        <dbReference type="PROSITE" id="PS50987"/>
    </source>
</evidence>
<keyword evidence="2" id="KW-0238">DNA-binding</keyword>
<dbReference type="PANTHER" id="PTHR43132:SF2">
    <property type="entry name" value="ARSENICAL RESISTANCE OPERON REPRESSOR ARSR-RELATED"/>
    <property type="match status" value="1"/>
</dbReference>
<evidence type="ECO:0000256" key="2">
    <source>
        <dbReference type="ARBA" id="ARBA00023125"/>
    </source>
</evidence>
<dbReference type="GO" id="GO:0003677">
    <property type="term" value="F:DNA binding"/>
    <property type="evidence" value="ECO:0007669"/>
    <property type="project" value="UniProtKB-KW"/>
</dbReference>
<keyword evidence="1" id="KW-0805">Transcription regulation</keyword>
<dbReference type="CDD" id="cd00090">
    <property type="entry name" value="HTH_ARSR"/>
    <property type="match status" value="1"/>
</dbReference>
<dbReference type="OrthoDB" id="194599at2"/>
<dbReference type="PANTHER" id="PTHR43132">
    <property type="entry name" value="ARSENICAL RESISTANCE OPERON REPRESSOR ARSR-RELATED"/>
    <property type="match status" value="1"/>
</dbReference>
<dbReference type="Proteomes" id="UP000435243">
    <property type="component" value="Unassembled WGS sequence"/>
</dbReference>
<keyword evidence="3" id="KW-0804">Transcription</keyword>
<feature type="domain" description="HTH arsR-type" evidence="5">
    <location>
        <begin position="1"/>
        <end position="91"/>
    </location>
</feature>
<evidence type="ECO:0000313" key="6">
    <source>
        <dbReference type="EMBL" id="MXO87460.1"/>
    </source>
</evidence>